<dbReference type="EMBL" id="MCGH01000002">
    <property type="protein sequence ID" value="ODM06712.1"/>
    <property type="molecule type" value="Genomic_DNA"/>
</dbReference>
<dbReference type="InterPro" id="IPR010998">
    <property type="entry name" value="Integrase_recombinase_N"/>
</dbReference>
<dbReference type="PANTHER" id="PTHR30349:SF64">
    <property type="entry name" value="PROPHAGE INTEGRASE INTD-RELATED"/>
    <property type="match status" value="1"/>
</dbReference>
<dbReference type="GO" id="GO:0006310">
    <property type="term" value="P:DNA recombination"/>
    <property type="evidence" value="ECO:0007669"/>
    <property type="project" value="UniProtKB-KW"/>
</dbReference>
<dbReference type="InterPro" id="IPR013762">
    <property type="entry name" value="Integrase-like_cat_sf"/>
</dbReference>
<evidence type="ECO:0000313" key="9">
    <source>
        <dbReference type="EMBL" id="ODM06712.1"/>
    </source>
</evidence>
<feature type="domain" description="Core-binding (CB)" evidence="8">
    <location>
        <begin position="68"/>
        <end position="154"/>
    </location>
</feature>
<dbReference type="Gene3D" id="1.10.443.10">
    <property type="entry name" value="Intergrase catalytic core"/>
    <property type="match status" value="1"/>
</dbReference>
<evidence type="ECO:0000256" key="6">
    <source>
        <dbReference type="PROSITE-ProRule" id="PRU01248"/>
    </source>
</evidence>
<dbReference type="AlphaFoldDB" id="A0A1E3AD93"/>
<keyword evidence="3" id="KW-0229">DNA integration</keyword>
<evidence type="ECO:0000256" key="2">
    <source>
        <dbReference type="ARBA" id="ARBA00008857"/>
    </source>
</evidence>
<protein>
    <submittedName>
        <fullName evidence="9">Tyrosine recombinase XerD</fullName>
    </submittedName>
</protein>
<dbReference type="SUPFAM" id="SSF56349">
    <property type="entry name" value="DNA breaking-rejoining enzymes"/>
    <property type="match status" value="1"/>
</dbReference>
<keyword evidence="4 6" id="KW-0238">DNA-binding</keyword>
<dbReference type="CDD" id="cd01189">
    <property type="entry name" value="INT_ICEBs1_C_like"/>
    <property type="match status" value="1"/>
</dbReference>
<name>A0A1E3AD93_9FIRM</name>
<dbReference type="PANTHER" id="PTHR30349">
    <property type="entry name" value="PHAGE INTEGRASE-RELATED"/>
    <property type="match status" value="1"/>
</dbReference>
<proteinExistence type="inferred from homology"/>
<dbReference type="PROSITE" id="PS51898">
    <property type="entry name" value="TYR_RECOMBINASE"/>
    <property type="match status" value="1"/>
</dbReference>
<dbReference type="Proteomes" id="UP000094067">
    <property type="component" value="Unassembled WGS sequence"/>
</dbReference>
<comment type="caution">
    <text evidence="9">The sequence shown here is derived from an EMBL/GenBank/DDBJ whole genome shotgun (WGS) entry which is preliminary data.</text>
</comment>
<dbReference type="GO" id="GO:0015074">
    <property type="term" value="P:DNA integration"/>
    <property type="evidence" value="ECO:0007669"/>
    <property type="project" value="UniProtKB-KW"/>
</dbReference>
<dbReference type="InterPro" id="IPR002104">
    <property type="entry name" value="Integrase_catalytic"/>
</dbReference>
<comment type="similarity">
    <text evidence="2">Belongs to the 'phage' integrase family.</text>
</comment>
<evidence type="ECO:0000313" key="10">
    <source>
        <dbReference type="Proteomes" id="UP000094067"/>
    </source>
</evidence>
<evidence type="ECO:0000256" key="1">
    <source>
        <dbReference type="ARBA" id="ARBA00003283"/>
    </source>
</evidence>
<evidence type="ECO:0000256" key="4">
    <source>
        <dbReference type="ARBA" id="ARBA00023125"/>
    </source>
</evidence>
<keyword evidence="5" id="KW-0233">DNA recombination</keyword>
<dbReference type="Pfam" id="PF14659">
    <property type="entry name" value="Phage_int_SAM_3"/>
    <property type="match status" value="1"/>
</dbReference>
<organism evidence="9 10">
    <name type="scientific">Eisenbergiella tayi</name>
    <dbReference type="NCBI Taxonomy" id="1432052"/>
    <lineage>
        <taxon>Bacteria</taxon>
        <taxon>Bacillati</taxon>
        <taxon>Bacillota</taxon>
        <taxon>Clostridia</taxon>
        <taxon>Lachnospirales</taxon>
        <taxon>Lachnospiraceae</taxon>
        <taxon>Eisenbergiella</taxon>
    </lineage>
</organism>
<dbReference type="GO" id="GO:0003677">
    <property type="term" value="F:DNA binding"/>
    <property type="evidence" value="ECO:0007669"/>
    <property type="project" value="UniProtKB-UniRule"/>
</dbReference>
<gene>
    <name evidence="9" type="primary">xerD_4</name>
    <name evidence="9" type="ORF">BEI61_02602</name>
</gene>
<evidence type="ECO:0000259" key="8">
    <source>
        <dbReference type="PROSITE" id="PS51900"/>
    </source>
</evidence>
<feature type="domain" description="Tyr recombinase" evidence="7">
    <location>
        <begin position="173"/>
        <end position="378"/>
    </location>
</feature>
<dbReference type="Pfam" id="PF00589">
    <property type="entry name" value="Phage_integrase"/>
    <property type="match status" value="1"/>
</dbReference>
<dbReference type="InterPro" id="IPR011010">
    <property type="entry name" value="DNA_brk_join_enz"/>
</dbReference>
<comment type="function">
    <text evidence="1">Site-specific tyrosine recombinase, which acts by catalyzing the cutting and rejoining of the recombining DNA molecules.</text>
</comment>
<dbReference type="InterPro" id="IPR004107">
    <property type="entry name" value="Integrase_SAM-like_N"/>
</dbReference>
<dbReference type="PATRIC" id="fig|1432052.4.peg.2903"/>
<dbReference type="PROSITE" id="PS51900">
    <property type="entry name" value="CB"/>
    <property type="match status" value="1"/>
</dbReference>
<dbReference type="InterPro" id="IPR050090">
    <property type="entry name" value="Tyrosine_recombinase_XerCD"/>
</dbReference>
<sequence length="384" mass="44242">MARKGENIYKRKDGRWEGRYHKINMADGRQKYASVYGKTYKEVKEKLFLKKREQLLEKGGQGCLPAGLTIGEAAGMWLEERRGAWKESTLSTYRSITEKHILPLIGSVPAEAWDFAAYREYFKILREGKQGKKLSEQYLHQIHIILGQILQFLKDKYHCTGLEQPHAPYPARHRPVHPPLETDIRKLEAYLQKEALKGDVTCMGILLTGCSGIRIGELCALKWGDISFEKGTMHIGRTLQRIRTFCSNSEEAGCYSTGTKITITSPKSGNSDREIPLPGYLLTLLQKWRGRQEDYLMPGRKKEYTEPRTLQYRFLRILKSLGIPSFNFHMLRHIFATNCISHGFDMKTVSEPLGHSNVTTTMRIYVHSDMQRKKMLMADYRMTA</sequence>
<reference evidence="9 10" key="1">
    <citation type="submission" date="2016-07" db="EMBL/GenBank/DDBJ databases">
        <title>Characterization of isolates of Eisenbergiella tayi derived from blood cultures, using whole genome sequencing.</title>
        <authorList>
            <person name="Burdz T."/>
            <person name="Wiebe D."/>
            <person name="Huynh C."/>
            <person name="Bernard K."/>
        </authorList>
    </citation>
    <scope>NUCLEOTIDE SEQUENCE [LARGE SCALE GENOMIC DNA]</scope>
    <source>
        <strain evidence="9 10">NML 110608</strain>
    </source>
</reference>
<dbReference type="Gene3D" id="1.10.150.130">
    <property type="match status" value="1"/>
</dbReference>
<dbReference type="RefSeq" id="WP_069152551.1">
    <property type="nucleotide sequence ID" value="NZ_MCGH01000002.1"/>
</dbReference>
<evidence type="ECO:0000256" key="5">
    <source>
        <dbReference type="ARBA" id="ARBA00023172"/>
    </source>
</evidence>
<dbReference type="InterPro" id="IPR044068">
    <property type="entry name" value="CB"/>
</dbReference>
<accession>A0A1E3AD93</accession>
<evidence type="ECO:0000259" key="7">
    <source>
        <dbReference type="PROSITE" id="PS51898"/>
    </source>
</evidence>
<evidence type="ECO:0000256" key="3">
    <source>
        <dbReference type="ARBA" id="ARBA00022908"/>
    </source>
</evidence>